<evidence type="ECO:0000313" key="7">
    <source>
        <dbReference type="Proteomes" id="UP000054498"/>
    </source>
</evidence>
<dbReference type="InterPro" id="IPR011990">
    <property type="entry name" value="TPR-like_helical_dom_sf"/>
</dbReference>
<dbReference type="AlphaFoldDB" id="A0A0D2IW51"/>
<protein>
    <recommendedName>
        <fullName evidence="5">PROP1-like PPR domain-containing protein</fullName>
    </recommendedName>
</protein>
<organism evidence="6 7">
    <name type="scientific">Monoraphidium neglectum</name>
    <dbReference type="NCBI Taxonomy" id="145388"/>
    <lineage>
        <taxon>Eukaryota</taxon>
        <taxon>Viridiplantae</taxon>
        <taxon>Chlorophyta</taxon>
        <taxon>core chlorophytes</taxon>
        <taxon>Chlorophyceae</taxon>
        <taxon>CS clade</taxon>
        <taxon>Sphaeropleales</taxon>
        <taxon>Selenastraceae</taxon>
        <taxon>Monoraphidium</taxon>
    </lineage>
</organism>
<proteinExistence type="inferred from homology"/>
<sequence length="358" mass="38043">MRELALLNRWSQHAVAARQVWHAAGSNPIDAAFLDSQAVVYINLALRRLAEWKLENEVRRLAKYALARPDRNEHTFAAVFASLAAVGRGGEAVAAWEQLTASGVDVGPVGASAIIKACALARDADSALRIFERMLRRRVTFNRYTYNAVLHLCAVTGRADDALAVYNLMRLETDPHNLPDQYTYAALVRAIIISRRYEMAASIFENMLEDDVTPDSKLTCHMLTAAGRARDVPLARAMYSHALTGLREPRPPPALAADSAGEAAGAREAAPAAEEGEAAGGRRTGGWAGQAGAKARRYAAGRRRAAAAAAADDAAAAEAEAADVLSIEIVNALLSVYALSGDFAGALPSAQTASAAPR</sequence>
<dbReference type="PROSITE" id="PS51375">
    <property type="entry name" value="PPR"/>
    <property type="match status" value="2"/>
</dbReference>
<gene>
    <name evidence="6" type="ORF">MNEG_15821</name>
</gene>
<evidence type="ECO:0000259" key="5">
    <source>
        <dbReference type="Pfam" id="PF17177"/>
    </source>
</evidence>
<dbReference type="Proteomes" id="UP000054498">
    <property type="component" value="Unassembled WGS sequence"/>
</dbReference>
<dbReference type="InterPro" id="IPR033443">
    <property type="entry name" value="PROP1-like_PPR_dom"/>
</dbReference>
<keyword evidence="2" id="KW-0677">Repeat</keyword>
<dbReference type="STRING" id="145388.A0A0D2IW51"/>
<evidence type="ECO:0000313" key="6">
    <source>
        <dbReference type="EMBL" id="KIY92142.1"/>
    </source>
</evidence>
<feature type="compositionally biased region" description="Gly residues" evidence="4">
    <location>
        <begin position="278"/>
        <end position="288"/>
    </location>
</feature>
<evidence type="ECO:0000256" key="2">
    <source>
        <dbReference type="ARBA" id="ARBA00022737"/>
    </source>
</evidence>
<dbReference type="RefSeq" id="XP_013891162.1">
    <property type="nucleotide sequence ID" value="XM_014035708.1"/>
</dbReference>
<evidence type="ECO:0000256" key="4">
    <source>
        <dbReference type="SAM" id="MobiDB-lite"/>
    </source>
</evidence>
<dbReference type="Pfam" id="PF17177">
    <property type="entry name" value="PPR_long"/>
    <property type="match status" value="1"/>
</dbReference>
<name>A0A0D2IW51_9CHLO</name>
<dbReference type="PANTHER" id="PTHR47447:SF17">
    <property type="entry name" value="OS12G0638900 PROTEIN"/>
    <property type="match status" value="1"/>
</dbReference>
<feature type="domain" description="PROP1-like PPR" evidence="5">
    <location>
        <begin position="115"/>
        <end position="230"/>
    </location>
</feature>
<dbReference type="Gene3D" id="1.25.40.10">
    <property type="entry name" value="Tetratricopeptide repeat domain"/>
    <property type="match status" value="1"/>
</dbReference>
<dbReference type="GeneID" id="25733520"/>
<feature type="repeat" description="PPR" evidence="3">
    <location>
        <begin position="142"/>
        <end position="172"/>
    </location>
</feature>
<evidence type="ECO:0000256" key="3">
    <source>
        <dbReference type="PROSITE-ProRule" id="PRU00708"/>
    </source>
</evidence>
<dbReference type="PANTHER" id="PTHR47447">
    <property type="entry name" value="OS03G0856100 PROTEIN"/>
    <property type="match status" value="1"/>
</dbReference>
<dbReference type="EMBL" id="KK105914">
    <property type="protein sequence ID" value="KIY92142.1"/>
    <property type="molecule type" value="Genomic_DNA"/>
</dbReference>
<reference evidence="6 7" key="1">
    <citation type="journal article" date="2013" name="BMC Genomics">
        <title>Reconstruction of the lipid metabolism for the microalga Monoraphidium neglectum from its genome sequence reveals characteristics suitable for biofuel production.</title>
        <authorList>
            <person name="Bogen C."/>
            <person name="Al-Dilaimi A."/>
            <person name="Albersmeier A."/>
            <person name="Wichmann J."/>
            <person name="Grundmann M."/>
            <person name="Rupp O."/>
            <person name="Lauersen K.J."/>
            <person name="Blifernez-Klassen O."/>
            <person name="Kalinowski J."/>
            <person name="Goesmann A."/>
            <person name="Mussgnug J.H."/>
            <person name="Kruse O."/>
        </authorList>
    </citation>
    <scope>NUCLEOTIDE SEQUENCE [LARGE SCALE GENOMIC DNA]</scope>
    <source>
        <strain evidence="6 7">SAG 48.87</strain>
    </source>
</reference>
<feature type="compositionally biased region" description="Low complexity" evidence="4">
    <location>
        <begin position="255"/>
        <end position="273"/>
    </location>
</feature>
<dbReference type="NCBIfam" id="TIGR00756">
    <property type="entry name" value="PPR"/>
    <property type="match status" value="3"/>
</dbReference>
<accession>A0A0D2IW51</accession>
<dbReference type="KEGG" id="mng:MNEG_15821"/>
<comment type="similarity">
    <text evidence="1">Belongs to the PPR family. P subfamily.</text>
</comment>
<dbReference type="OrthoDB" id="551410at2759"/>
<evidence type="ECO:0000256" key="1">
    <source>
        <dbReference type="ARBA" id="ARBA00007626"/>
    </source>
</evidence>
<feature type="region of interest" description="Disordered" evidence="4">
    <location>
        <begin position="245"/>
        <end position="288"/>
    </location>
</feature>
<dbReference type="InterPro" id="IPR002885">
    <property type="entry name" value="PPR_rpt"/>
</dbReference>
<feature type="repeat" description="PPR" evidence="3">
    <location>
        <begin position="180"/>
        <end position="214"/>
    </location>
</feature>
<keyword evidence="7" id="KW-1185">Reference proteome</keyword>